<name>L7JTI6_TRAHO</name>
<dbReference type="FunFam" id="1.10.10.1410:FF:000002">
    <property type="entry name" value="60S acidic ribosomal protein P2"/>
    <property type="match status" value="1"/>
</dbReference>
<reference evidence="5 6" key="1">
    <citation type="journal article" date="2012" name="PLoS Pathog.">
        <title>The genome of the obligate intracellular parasite Trachipleistophora hominis: new insights into microsporidian genome dynamics and reductive evolution.</title>
        <authorList>
            <person name="Heinz E."/>
            <person name="Williams T.A."/>
            <person name="Nakjang S."/>
            <person name="Noel C.J."/>
            <person name="Swan D.C."/>
            <person name="Goldberg A.V."/>
            <person name="Harris S.R."/>
            <person name="Weinmaier T."/>
            <person name="Markert S."/>
            <person name="Becher D."/>
            <person name="Bernhardt J."/>
            <person name="Dagan T."/>
            <person name="Hacker C."/>
            <person name="Lucocq J.M."/>
            <person name="Schweder T."/>
            <person name="Rattei T."/>
            <person name="Hall N."/>
            <person name="Hirt R.P."/>
            <person name="Embley T.M."/>
        </authorList>
    </citation>
    <scope>NUCLEOTIDE SEQUENCE [LARGE SCALE GENOMIC DNA]</scope>
</reference>
<evidence type="ECO:0000256" key="4">
    <source>
        <dbReference type="SAM" id="MobiDB-lite"/>
    </source>
</evidence>
<dbReference type="Gene3D" id="1.10.10.1410">
    <property type="match status" value="1"/>
</dbReference>
<accession>L7JTI6</accession>
<dbReference type="OrthoDB" id="1227494at2759"/>
<dbReference type="GO" id="GO:1990904">
    <property type="term" value="C:ribonucleoprotein complex"/>
    <property type="evidence" value="ECO:0007669"/>
    <property type="project" value="UniProtKB-KW"/>
</dbReference>
<dbReference type="EMBL" id="JH994028">
    <property type="protein sequence ID" value="ELQ74709.1"/>
    <property type="molecule type" value="Genomic_DNA"/>
</dbReference>
<dbReference type="GO" id="GO:0005840">
    <property type="term" value="C:ribosome"/>
    <property type="evidence" value="ECO:0007669"/>
    <property type="project" value="UniProtKB-KW"/>
</dbReference>
<dbReference type="FunCoup" id="L7JTI6">
    <property type="interactions" value="149"/>
</dbReference>
<feature type="region of interest" description="Disordered" evidence="4">
    <location>
        <begin position="65"/>
        <end position="100"/>
    </location>
</feature>
<comment type="similarity">
    <text evidence="1">Belongs to the eukaryotic ribosomal protein P1/P2 family.</text>
</comment>
<feature type="compositionally biased region" description="Basic and acidic residues" evidence="4">
    <location>
        <begin position="80"/>
        <end position="91"/>
    </location>
</feature>
<keyword evidence="6" id="KW-1185">Reference proteome</keyword>
<dbReference type="VEuPathDB" id="MicrosporidiaDB:THOM_2350"/>
<evidence type="ECO:0000313" key="5">
    <source>
        <dbReference type="EMBL" id="ELQ74709.1"/>
    </source>
</evidence>
<organism evidence="5 6">
    <name type="scientific">Trachipleistophora hominis</name>
    <name type="common">Microsporidian parasite</name>
    <dbReference type="NCBI Taxonomy" id="72359"/>
    <lineage>
        <taxon>Eukaryota</taxon>
        <taxon>Fungi</taxon>
        <taxon>Fungi incertae sedis</taxon>
        <taxon>Microsporidia</taxon>
        <taxon>Pleistophoridae</taxon>
        <taxon>Trachipleistophora</taxon>
    </lineage>
</organism>
<gene>
    <name evidence="5" type="ORF">THOM_2350</name>
</gene>
<dbReference type="OMA" id="YVAAYVM"/>
<dbReference type="Proteomes" id="UP000011185">
    <property type="component" value="Unassembled WGS sequence"/>
</dbReference>
<evidence type="ECO:0000256" key="1">
    <source>
        <dbReference type="ARBA" id="ARBA00005436"/>
    </source>
</evidence>
<proteinExistence type="inferred from homology"/>
<evidence type="ECO:0000256" key="2">
    <source>
        <dbReference type="ARBA" id="ARBA00022980"/>
    </source>
</evidence>
<dbReference type="InterPro" id="IPR038716">
    <property type="entry name" value="P1/P2_N_sf"/>
</dbReference>
<keyword evidence="3" id="KW-0687">Ribonucleoprotein</keyword>
<dbReference type="HOGENOM" id="CLU_2308025_0_0_1"/>
<sequence length="100" mass="10985">MRAILASLILNEAGLEITKQSISELIRKAGAEPQDDEVENFLTKLDGKNIQEAIAEGLGMMQSVESRANPAAKEEEVEVEEKSKEPPKPADTDVDLFDIF</sequence>
<dbReference type="InParanoid" id="L7JTI6"/>
<protein>
    <submittedName>
        <fullName evidence="5">60S acidic ribosomal protein P2</fullName>
    </submittedName>
</protein>
<keyword evidence="2 5" id="KW-0689">Ribosomal protein</keyword>
<evidence type="ECO:0000256" key="3">
    <source>
        <dbReference type="ARBA" id="ARBA00023274"/>
    </source>
</evidence>
<evidence type="ECO:0000313" key="6">
    <source>
        <dbReference type="Proteomes" id="UP000011185"/>
    </source>
</evidence>
<dbReference type="AlphaFoldDB" id="L7JTI6"/>
<dbReference type="Pfam" id="PF00428">
    <property type="entry name" value="Ribosomal_60s"/>
    <property type="match status" value="1"/>
</dbReference>